<dbReference type="Gene3D" id="3.80.10.10">
    <property type="entry name" value="Ribonuclease Inhibitor"/>
    <property type="match status" value="1"/>
</dbReference>
<reference evidence="2 3" key="1">
    <citation type="submission" date="2023-03" db="EMBL/GenBank/DDBJ databases">
        <title>WGS of Gossypium arboreum.</title>
        <authorList>
            <person name="Yu D."/>
        </authorList>
    </citation>
    <scope>NUCLEOTIDE SEQUENCE [LARGE SCALE GENOMIC DNA]</scope>
    <source>
        <tissue evidence="2">Leaf</tissue>
    </source>
</reference>
<dbReference type="InterPro" id="IPR021720">
    <property type="entry name" value="Malectin_dom"/>
</dbReference>
<dbReference type="InterPro" id="IPR001611">
    <property type="entry name" value="Leu-rich_rpt"/>
</dbReference>
<accession>A0ABR0QZR9</accession>
<dbReference type="PROSITE" id="PS51450">
    <property type="entry name" value="LRR"/>
    <property type="match status" value="1"/>
</dbReference>
<evidence type="ECO:0000313" key="3">
    <source>
        <dbReference type="Proteomes" id="UP001358586"/>
    </source>
</evidence>
<protein>
    <recommendedName>
        <fullName evidence="1">Malectin domain-containing protein</fullName>
    </recommendedName>
</protein>
<evidence type="ECO:0000259" key="1">
    <source>
        <dbReference type="Pfam" id="PF11721"/>
    </source>
</evidence>
<dbReference type="Pfam" id="PF11721">
    <property type="entry name" value="Malectin"/>
    <property type="match status" value="1"/>
</dbReference>
<dbReference type="InterPro" id="IPR032675">
    <property type="entry name" value="LRR_dom_sf"/>
</dbReference>
<dbReference type="PANTHER" id="PTHR34081">
    <property type="entry name" value="MALECTIN DOMAIN-CONTAINING PROTEIN"/>
    <property type="match status" value="1"/>
</dbReference>
<comment type="caution">
    <text evidence="2">The sequence shown here is derived from an EMBL/GenBank/DDBJ whole genome shotgun (WGS) entry which is preliminary data.</text>
</comment>
<evidence type="ECO:0000313" key="2">
    <source>
        <dbReference type="EMBL" id="KAK5844342.1"/>
    </source>
</evidence>
<dbReference type="EMBL" id="JARKNE010000001">
    <property type="protein sequence ID" value="KAK5844342.1"/>
    <property type="molecule type" value="Genomic_DNA"/>
</dbReference>
<sequence>MVCPKRRAKLALVPNAPGTGSIIFQVSLSLCFFIFKFPNKKEENRVPKKVKEVEGNWSNWMKKEKDGRRRKDEKCLTEIKSVRHFPQIPSHFSMILRSCNPIGELPTSLNHMSSLKTLDLSYNNFTSTGGVDDCQKSGLNLFASDSRINNSGAVSCLGNLNCPAEPSHYLYINCGGNVETIDNITYEADGYDNKTFHRSTYWAFSGTGFFLDDSITKGSLVRENKQVASSVGPLYINARLSYSSLTYYAFCLRNATFNVSLHFAEIDFTDDKNYSSLGRRIFDVYIQVFQHISS</sequence>
<gene>
    <name evidence="2" type="ORF">PVK06_000478</name>
</gene>
<organism evidence="2 3">
    <name type="scientific">Gossypium arboreum</name>
    <name type="common">Tree cotton</name>
    <name type="synonym">Gossypium nanking</name>
    <dbReference type="NCBI Taxonomy" id="29729"/>
    <lineage>
        <taxon>Eukaryota</taxon>
        <taxon>Viridiplantae</taxon>
        <taxon>Streptophyta</taxon>
        <taxon>Embryophyta</taxon>
        <taxon>Tracheophyta</taxon>
        <taxon>Spermatophyta</taxon>
        <taxon>Magnoliopsida</taxon>
        <taxon>eudicotyledons</taxon>
        <taxon>Gunneridae</taxon>
        <taxon>Pentapetalae</taxon>
        <taxon>rosids</taxon>
        <taxon>malvids</taxon>
        <taxon>Malvales</taxon>
        <taxon>Malvaceae</taxon>
        <taxon>Malvoideae</taxon>
        <taxon>Gossypium</taxon>
    </lineage>
</organism>
<keyword evidence="3" id="KW-1185">Reference proteome</keyword>
<feature type="domain" description="Malectin" evidence="1">
    <location>
        <begin position="169"/>
        <end position="287"/>
    </location>
</feature>
<dbReference type="PANTHER" id="PTHR34081:SF1">
    <property type="entry name" value="MALECTIN, LEUCINE-RICH REPEAT DOMAIN, L DOMAIN-LIKE PROTEIN-RELATED"/>
    <property type="match status" value="1"/>
</dbReference>
<dbReference type="SUPFAM" id="SSF52058">
    <property type="entry name" value="L domain-like"/>
    <property type="match status" value="1"/>
</dbReference>
<dbReference type="Proteomes" id="UP001358586">
    <property type="component" value="Chromosome 1"/>
</dbReference>
<dbReference type="Gene3D" id="2.60.120.430">
    <property type="entry name" value="Galactose-binding lectin"/>
    <property type="match status" value="1"/>
</dbReference>
<name>A0ABR0QZR9_GOSAR</name>
<proteinExistence type="predicted"/>